<keyword evidence="5 7" id="KW-0539">Nucleus</keyword>
<evidence type="ECO:0000256" key="9">
    <source>
        <dbReference type="SAM" id="MobiDB-lite"/>
    </source>
</evidence>
<dbReference type="GO" id="GO:0006357">
    <property type="term" value="P:regulation of transcription by RNA polymerase II"/>
    <property type="evidence" value="ECO:0000318"/>
    <property type="project" value="GO_Central"/>
</dbReference>
<evidence type="ECO:0000256" key="1">
    <source>
        <dbReference type="ARBA" id="ARBA00004123"/>
    </source>
</evidence>
<dbReference type="Gene3D" id="1.10.10.60">
    <property type="entry name" value="Homeodomain-like"/>
    <property type="match status" value="1"/>
</dbReference>
<evidence type="ECO:0000256" key="8">
    <source>
        <dbReference type="RuleBase" id="RU000682"/>
    </source>
</evidence>
<gene>
    <name evidence="10" type="primary">WBGene00277678</name>
</gene>
<dbReference type="SMART" id="SM00389">
    <property type="entry name" value="HOX"/>
    <property type="match status" value="1"/>
</dbReference>
<evidence type="ECO:0000256" key="5">
    <source>
        <dbReference type="ARBA" id="ARBA00023242"/>
    </source>
</evidence>
<dbReference type="PROSITE" id="PS00027">
    <property type="entry name" value="HOMEOBOX_1"/>
    <property type="match status" value="1"/>
</dbReference>
<dbReference type="PANTHER" id="PTHR24338:SF0">
    <property type="entry name" value="MUSCLE SEGMENTATION HOMEOBOX"/>
    <property type="match status" value="1"/>
</dbReference>
<evidence type="ECO:0000313" key="10">
    <source>
        <dbReference type="EnsemblMetazoa" id="PPA39309.1"/>
    </source>
</evidence>
<dbReference type="PRINTS" id="PR00024">
    <property type="entry name" value="HOMEOBOX"/>
</dbReference>
<dbReference type="GO" id="GO:0048598">
    <property type="term" value="P:embryonic morphogenesis"/>
    <property type="evidence" value="ECO:0000318"/>
    <property type="project" value="GO_Central"/>
</dbReference>
<dbReference type="CDD" id="cd00086">
    <property type="entry name" value="homeodomain"/>
    <property type="match status" value="1"/>
</dbReference>
<feature type="DNA-binding region" description="Homeobox" evidence="7">
    <location>
        <begin position="131"/>
        <end position="190"/>
    </location>
</feature>
<dbReference type="InterPro" id="IPR050674">
    <property type="entry name" value="Msh_Homeobox_Regulators"/>
</dbReference>
<feature type="compositionally biased region" description="Low complexity" evidence="9">
    <location>
        <begin position="94"/>
        <end position="109"/>
    </location>
</feature>
<accession>A0A8R1UXE3</accession>
<evidence type="ECO:0000256" key="7">
    <source>
        <dbReference type="PROSITE-ProRule" id="PRU00108"/>
    </source>
</evidence>
<evidence type="ECO:0000256" key="3">
    <source>
        <dbReference type="ARBA" id="ARBA00023125"/>
    </source>
</evidence>
<comment type="subcellular location">
    <subcellularLocation>
        <location evidence="1 7 8">Nucleus</location>
    </subcellularLocation>
</comment>
<evidence type="ECO:0000256" key="4">
    <source>
        <dbReference type="ARBA" id="ARBA00023155"/>
    </source>
</evidence>
<accession>A0A2A6BJH9</accession>
<dbReference type="InterPro" id="IPR001356">
    <property type="entry name" value="HD"/>
</dbReference>
<proteinExistence type="inferred from homology"/>
<dbReference type="GO" id="GO:0000977">
    <property type="term" value="F:RNA polymerase II transcription regulatory region sequence-specific DNA binding"/>
    <property type="evidence" value="ECO:0000318"/>
    <property type="project" value="GO_Central"/>
</dbReference>
<evidence type="ECO:0000256" key="6">
    <source>
        <dbReference type="ARBA" id="ARBA00038425"/>
    </source>
</evidence>
<keyword evidence="2" id="KW-0217">Developmental protein</keyword>
<comment type="similarity">
    <text evidence="6">Belongs to the Msh homeobox family.</text>
</comment>
<sequence length="225" mass="25062">MVSHEDLLSTPVNKRSFNINDLLDKQILAASPQNKDETPIHKPTAILPSSFPFPNAALEQYLILQSMAAQHQQISAFQSQQGITSLLPHPPPISGSSPESTSSSSSSFNASDDVKMALGLNKCMLRKHKNNRKPRTPFSTQQLMTLEKKFQQKQYLSIAERAEFSASLQLTETQVKIWFQNRRAKSKRLQEAEIEKLKFAQANALAAVAGGSDAKAFLSFSYPNW</sequence>
<dbReference type="PANTHER" id="PTHR24338">
    <property type="entry name" value="HOMEOBOX PROTEIN MSX"/>
    <property type="match status" value="1"/>
</dbReference>
<name>A0A2A6BJH9_PRIPA</name>
<evidence type="ECO:0000313" key="11">
    <source>
        <dbReference type="Proteomes" id="UP000005239"/>
    </source>
</evidence>
<dbReference type="GO" id="GO:0000981">
    <property type="term" value="F:DNA-binding transcription factor activity, RNA polymerase II-specific"/>
    <property type="evidence" value="ECO:0000318"/>
    <property type="project" value="GO_Central"/>
</dbReference>
<dbReference type="GO" id="GO:0007626">
    <property type="term" value="P:locomotory behavior"/>
    <property type="evidence" value="ECO:0007669"/>
    <property type="project" value="EnsemblMetazoa"/>
</dbReference>
<dbReference type="OrthoDB" id="6159439at2759"/>
<dbReference type="SUPFAM" id="SSF46689">
    <property type="entry name" value="Homeodomain-like"/>
    <property type="match status" value="1"/>
</dbReference>
<protein>
    <submittedName>
        <fullName evidence="10">Vab-15</fullName>
    </submittedName>
</protein>
<dbReference type="Pfam" id="PF00046">
    <property type="entry name" value="Homeodomain"/>
    <property type="match status" value="1"/>
</dbReference>
<dbReference type="GO" id="GO:0007567">
    <property type="term" value="P:parturition"/>
    <property type="evidence" value="ECO:0007669"/>
    <property type="project" value="EnsemblMetazoa"/>
</dbReference>
<dbReference type="PROSITE" id="PS50071">
    <property type="entry name" value="HOMEOBOX_2"/>
    <property type="match status" value="1"/>
</dbReference>
<reference evidence="11" key="1">
    <citation type="journal article" date="2008" name="Nat. Genet.">
        <title>The Pristionchus pacificus genome provides a unique perspective on nematode lifestyle and parasitism.</title>
        <authorList>
            <person name="Dieterich C."/>
            <person name="Clifton S.W."/>
            <person name="Schuster L.N."/>
            <person name="Chinwalla A."/>
            <person name="Delehaunty K."/>
            <person name="Dinkelacker I."/>
            <person name="Fulton L."/>
            <person name="Fulton R."/>
            <person name="Godfrey J."/>
            <person name="Minx P."/>
            <person name="Mitreva M."/>
            <person name="Roeseler W."/>
            <person name="Tian H."/>
            <person name="Witte H."/>
            <person name="Yang S.P."/>
            <person name="Wilson R.K."/>
            <person name="Sommer R.J."/>
        </authorList>
    </citation>
    <scope>NUCLEOTIDE SEQUENCE [LARGE SCALE GENOMIC DNA]</scope>
    <source>
        <strain evidence="11">PS312</strain>
    </source>
</reference>
<dbReference type="EnsemblMetazoa" id="PPA39309.1">
    <property type="protein sequence ID" value="PPA39309.1"/>
    <property type="gene ID" value="WBGene00277678"/>
</dbReference>
<keyword evidence="3 7" id="KW-0238">DNA-binding</keyword>
<keyword evidence="4 7" id="KW-0371">Homeobox</keyword>
<dbReference type="GO" id="GO:0005634">
    <property type="term" value="C:nucleus"/>
    <property type="evidence" value="ECO:0000318"/>
    <property type="project" value="GO_Central"/>
</dbReference>
<reference evidence="10" key="2">
    <citation type="submission" date="2022-06" db="UniProtKB">
        <authorList>
            <consortium name="EnsemblMetazoa"/>
        </authorList>
    </citation>
    <scope>IDENTIFICATION</scope>
    <source>
        <strain evidence="10">PS312</strain>
    </source>
</reference>
<dbReference type="InterPro" id="IPR017970">
    <property type="entry name" value="Homeobox_CS"/>
</dbReference>
<keyword evidence="11" id="KW-1185">Reference proteome</keyword>
<dbReference type="AlphaFoldDB" id="A0A2A6BJH9"/>
<dbReference type="Proteomes" id="UP000005239">
    <property type="component" value="Unassembled WGS sequence"/>
</dbReference>
<evidence type="ECO:0000256" key="2">
    <source>
        <dbReference type="ARBA" id="ARBA00022473"/>
    </source>
</evidence>
<feature type="region of interest" description="Disordered" evidence="9">
    <location>
        <begin position="85"/>
        <end position="109"/>
    </location>
</feature>
<organism evidence="10 11">
    <name type="scientific">Pristionchus pacificus</name>
    <name type="common">Parasitic nematode worm</name>
    <dbReference type="NCBI Taxonomy" id="54126"/>
    <lineage>
        <taxon>Eukaryota</taxon>
        <taxon>Metazoa</taxon>
        <taxon>Ecdysozoa</taxon>
        <taxon>Nematoda</taxon>
        <taxon>Chromadorea</taxon>
        <taxon>Rhabditida</taxon>
        <taxon>Rhabditina</taxon>
        <taxon>Diplogasteromorpha</taxon>
        <taxon>Diplogasteroidea</taxon>
        <taxon>Neodiplogasteridae</taxon>
        <taxon>Pristionchus</taxon>
    </lineage>
</organism>
<dbReference type="InterPro" id="IPR009057">
    <property type="entry name" value="Homeodomain-like_sf"/>
</dbReference>
<dbReference type="InterPro" id="IPR020479">
    <property type="entry name" value="HD_metazoa"/>
</dbReference>